<organism evidence="1 2">
    <name type="scientific">Rhipicephalus sanguineus</name>
    <name type="common">Brown dog tick</name>
    <name type="synonym">Ixodes sanguineus</name>
    <dbReference type="NCBI Taxonomy" id="34632"/>
    <lineage>
        <taxon>Eukaryota</taxon>
        <taxon>Metazoa</taxon>
        <taxon>Ecdysozoa</taxon>
        <taxon>Arthropoda</taxon>
        <taxon>Chelicerata</taxon>
        <taxon>Arachnida</taxon>
        <taxon>Acari</taxon>
        <taxon>Parasitiformes</taxon>
        <taxon>Ixodida</taxon>
        <taxon>Ixodoidea</taxon>
        <taxon>Ixodidae</taxon>
        <taxon>Rhipicephalinae</taxon>
        <taxon>Rhipicephalus</taxon>
        <taxon>Rhipicephalus</taxon>
    </lineage>
</organism>
<reference evidence="1" key="2">
    <citation type="submission" date="2021-09" db="EMBL/GenBank/DDBJ databases">
        <authorList>
            <person name="Jia N."/>
            <person name="Wang J."/>
            <person name="Shi W."/>
            <person name="Du L."/>
            <person name="Sun Y."/>
            <person name="Zhan W."/>
            <person name="Jiang J."/>
            <person name="Wang Q."/>
            <person name="Zhang B."/>
            <person name="Ji P."/>
            <person name="Sakyi L.B."/>
            <person name="Cui X."/>
            <person name="Yuan T."/>
            <person name="Jiang B."/>
            <person name="Yang W."/>
            <person name="Lam T.T.-Y."/>
            <person name="Chang Q."/>
            <person name="Ding S."/>
            <person name="Wang X."/>
            <person name="Zhu J."/>
            <person name="Ruan X."/>
            <person name="Zhao L."/>
            <person name="Wei J."/>
            <person name="Que T."/>
            <person name="Du C."/>
            <person name="Cheng J."/>
            <person name="Dai P."/>
            <person name="Han X."/>
            <person name="Huang E."/>
            <person name="Gao Y."/>
            <person name="Liu J."/>
            <person name="Shao H."/>
            <person name="Ye R."/>
            <person name="Li L."/>
            <person name="Wei W."/>
            <person name="Wang X."/>
            <person name="Wang C."/>
            <person name="Huo Q."/>
            <person name="Li W."/>
            <person name="Guo W."/>
            <person name="Chen H."/>
            <person name="Chen S."/>
            <person name="Zhou L."/>
            <person name="Zhou L."/>
            <person name="Ni X."/>
            <person name="Tian J."/>
            <person name="Zhou Y."/>
            <person name="Sheng Y."/>
            <person name="Liu T."/>
            <person name="Pan Y."/>
            <person name="Xia L."/>
            <person name="Li J."/>
            <person name="Zhao F."/>
            <person name="Cao W."/>
        </authorList>
    </citation>
    <scope>NUCLEOTIDE SEQUENCE</scope>
    <source>
        <strain evidence="1">Rsan-2018</strain>
        <tissue evidence="1">Larvae</tissue>
    </source>
</reference>
<protein>
    <submittedName>
        <fullName evidence="1">Uncharacterized protein</fullName>
    </submittedName>
</protein>
<name>A0A9D4YR83_RHISA</name>
<comment type="caution">
    <text evidence="1">The sequence shown here is derived from an EMBL/GenBank/DDBJ whole genome shotgun (WGS) entry which is preliminary data.</text>
</comment>
<proteinExistence type="predicted"/>
<accession>A0A9D4YR83</accession>
<dbReference type="AlphaFoldDB" id="A0A9D4YR83"/>
<dbReference type="VEuPathDB" id="VectorBase:RSAN_056802"/>
<dbReference type="EMBL" id="JABSTV010001202">
    <property type="protein sequence ID" value="KAH7984891.1"/>
    <property type="molecule type" value="Genomic_DNA"/>
</dbReference>
<evidence type="ECO:0000313" key="2">
    <source>
        <dbReference type="Proteomes" id="UP000821837"/>
    </source>
</evidence>
<sequence length="195" mass="21145">MEPRFPGFPTVWEPYTVDRLVDLAGRQCLQQLSQLVAVGPELRLPAPLCERLLKLAGDDDYPACASAWCSLIELLVMAPDRTRLERLRVPPNRPLSDEELAALAVTHPLRDLDLGKCTGLTPRVLPLLAQGQAISTGTLQSLTLPLNLLQLDARPARGPGDHSTGMAFAEASAWRGCGARPGGNTADDGIHRERE</sequence>
<gene>
    <name evidence="1" type="ORF">HPB52_024463</name>
</gene>
<evidence type="ECO:0000313" key="1">
    <source>
        <dbReference type="EMBL" id="KAH7984891.1"/>
    </source>
</evidence>
<dbReference type="Proteomes" id="UP000821837">
    <property type="component" value="Unassembled WGS sequence"/>
</dbReference>
<keyword evidence="2" id="KW-1185">Reference proteome</keyword>
<reference evidence="1" key="1">
    <citation type="journal article" date="2020" name="Cell">
        <title>Large-Scale Comparative Analyses of Tick Genomes Elucidate Their Genetic Diversity and Vector Capacities.</title>
        <authorList>
            <consortium name="Tick Genome and Microbiome Consortium (TIGMIC)"/>
            <person name="Jia N."/>
            <person name="Wang J."/>
            <person name="Shi W."/>
            <person name="Du L."/>
            <person name="Sun Y."/>
            <person name="Zhan W."/>
            <person name="Jiang J.F."/>
            <person name="Wang Q."/>
            <person name="Zhang B."/>
            <person name="Ji P."/>
            <person name="Bell-Sakyi L."/>
            <person name="Cui X.M."/>
            <person name="Yuan T.T."/>
            <person name="Jiang B.G."/>
            <person name="Yang W.F."/>
            <person name="Lam T.T."/>
            <person name="Chang Q.C."/>
            <person name="Ding S.J."/>
            <person name="Wang X.J."/>
            <person name="Zhu J.G."/>
            <person name="Ruan X.D."/>
            <person name="Zhao L."/>
            <person name="Wei J.T."/>
            <person name="Ye R.Z."/>
            <person name="Que T.C."/>
            <person name="Du C.H."/>
            <person name="Zhou Y.H."/>
            <person name="Cheng J.X."/>
            <person name="Dai P.F."/>
            <person name="Guo W.B."/>
            <person name="Han X.H."/>
            <person name="Huang E.J."/>
            <person name="Li L.F."/>
            <person name="Wei W."/>
            <person name="Gao Y.C."/>
            <person name="Liu J.Z."/>
            <person name="Shao H.Z."/>
            <person name="Wang X."/>
            <person name="Wang C.C."/>
            <person name="Yang T.C."/>
            <person name="Huo Q.B."/>
            <person name="Li W."/>
            <person name="Chen H.Y."/>
            <person name="Chen S.E."/>
            <person name="Zhou L.G."/>
            <person name="Ni X.B."/>
            <person name="Tian J.H."/>
            <person name="Sheng Y."/>
            <person name="Liu T."/>
            <person name="Pan Y.S."/>
            <person name="Xia L.Y."/>
            <person name="Li J."/>
            <person name="Zhao F."/>
            <person name="Cao W.C."/>
        </authorList>
    </citation>
    <scope>NUCLEOTIDE SEQUENCE</scope>
    <source>
        <strain evidence="1">Rsan-2018</strain>
    </source>
</reference>